<organism evidence="2 3">
    <name type="scientific">Durusdinium trenchii</name>
    <dbReference type="NCBI Taxonomy" id="1381693"/>
    <lineage>
        <taxon>Eukaryota</taxon>
        <taxon>Sar</taxon>
        <taxon>Alveolata</taxon>
        <taxon>Dinophyceae</taxon>
        <taxon>Suessiales</taxon>
        <taxon>Symbiodiniaceae</taxon>
        <taxon>Durusdinium</taxon>
    </lineage>
</organism>
<sequence>MRCDGCTALGEAGPWPEIFPLEKLSLPEETPMEGSILWYPGSFAPFHLGHLNCLRAAWRGLQSELNLLGAYVQPQPFGHLAYKKLEDQSSILATDLVRLRILELIISKEDWVMLDPFAILRGKGSNLEHLRALRGNMSAAMTHLTGFQAGLANVIEIIWVMGDDAFPHFREKFLDPHSWHSKQMEKVLQDGKFRLCVVHNRPSQRTLINSEALPFQVLEIDAPPQLSADLSATALRNAWLSRVPESEISQRLGSAEAANYMRSLRG</sequence>
<accession>A0ABP0S904</accession>
<gene>
    <name evidence="2" type="ORF">CCMP2556_LOCUS50687</name>
</gene>
<dbReference type="Proteomes" id="UP001642484">
    <property type="component" value="Unassembled WGS sequence"/>
</dbReference>
<dbReference type="Pfam" id="PF01467">
    <property type="entry name" value="CTP_transf_like"/>
    <property type="match status" value="1"/>
</dbReference>
<evidence type="ECO:0000313" key="2">
    <source>
        <dbReference type="EMBL" id="CAK9108827.1"/>
    </source>
</evidence>
<keyword evidence="3" id="KW-1185">Reference proteome</keyword>
<dbReference type="Gene3D" id="3.40.50.620">
    <property type="entry name" value="HUPs"/>
    <property type="match status" value="1"/>
</dbReference>
<dbReference type="InterPro" id="IPR014729">
    <property type="entry name" value="Rossmann-like_a/b/a_fold"/>
</dbReference>
<comment type="caution">
    <text evidence="2">The sequence shown here is derived from an EMBL/GenBank/DDBJ whole genome shotgun (WGS) entry which is preliminary data.</text>
</comment>
<evidence type="ECO:0000259" key="1">
    <source>
        <dbReference type="Pfam" id="PF01467"/>
    </source>
</evidence>
<reference evidence="2 3" key="1">
    <citation type="submission" date="2024-02" db="EMBL/GenBank/DDBJ databases">
        <authorList>
            <person name="Chen Y."/>
            <person name="Shah S."/>
            <person name="Dougan E. K."/>
            <person name="Thang M."/>
            <person name="Chan C."/>
        </authorList>
    </citation>
    <scope>NUCLEOTIDE SEQUENCE [LARGE SCALE GENOMIC DNA]</scope>
</reference>
<evidence type="ECO:0000313" key="3">
    <source>
        <dbReference type="Proteomes" id="UP001642484"/>
    </source>
</evidence>
<proteinExistence type="predicted"/>
<dbReference type="SUPFAM" id="SSF52374">
    <property type="entry name" value="Nucleotidylyl transferase"/>
    <property type="match status" value="1"/>
</dbReference>
<feature type="domain" description="Cytidyltransferase-like" evidence="1">
    <location>
        <begin position="38"/>
        <end position="181"/>
    </location>
</feature>
<name>A0ABP0S904_9DINO</name>
<dbReference type="EMBL" id="CAXAMN010027139">
    <property type="protein sequence ID" value="CAK9108827.1"/>
    <property type="molecule type" value="Genomic_DNA"/>
</dbReference>
<protein>
    <recommendedName>
        <fullName evidence="1">Cytidyltransferase-like domain-containing protein</fullName>
    </recommendedName>
</protein>
<dbReference type="InterPro" id="IPR004821">
    <property type="entry name" value="Cyt_trans-like"/>
</dbReference>